<evidence type="ECO:0000256" key="4">
    <source>
        <dbReference type="PROSITE-ProRule" id="PRU00335"/>
    </source>
</evidence>
<evidence type="ECO:0000256" key="3">
    <source>
        <dbReference type="ARBA" id="ARBA00023163"/>
    </source>
</evidence>
<dbReference type="GO" id="GO:0000976">
    <property type="term" value="F:transcription cis-regulatory region binding"/>
    <property type="evidence" value="ECO:0007669"/>
    <property type="project" value="TreeGrafter"/>
</dbReference>
<organism evidence="7 8">
    <name type="scientific">Psychromicrobium lacuslunae</name>
    <dbReference type="NCBI Taxonomy" id="1618207"/>
    <lineage>
        <taxon>Bacteria</taxon>
        <taxon>Bacillati</taxon>
        <taxon>Actinomycetota</taxon>
        <taxon>Actinomycetes</taxon>
        <taxon>Micrococcales</taxon>
        <taxon>Micrococcaceae</taxon>
        <taxon>Psychromicrobium</taxon>
    </lineage>
</organism>
<dbReference type="InterPro" id="IPR050109">
    <property type="entry name" value="HTH-type_TetR-like_transc_reg"/>
</dbReference>
<evidence type="ECO:0000256" key="1">
    <source>
        <dbReference type="ARBA" id="ARBA00023015"/>
    </source>
</evidence>
<dbReference type="OrthoDB" id="3784817at2"/>
<dbReference type="RefSeq" id="WP_045074134.1">
    <property type="nucleotide sequence ID" value="NZ_CP011005.1"/>
</dbReference>
<keyword evidence="1" id="KW-0805">Transcription regulation</keyword>
<evidence type="ECO:0000313" key="7">
    <source>
        <dbReference type="EMBL" id="AJT41062.1"/>
    </source>
</evidence>
<feature type="region of interest" description="Disordered" evidence="5">
    <location>
        <begin position="1"/>
        <end position="29"/>
    </location>
</feature>
<dbReference type="FunFam" id="1.10.10.60:FF:000141">
    <property type="entry name" value="TetR family transcriptional regulator"/>
    <property type="match status" value="1"/>
</dbReference>
<dbReference type="AlphaFoldDB" id="A0A0D4BXA2"/>
<dbReference type="Proteomes" id="UP000061839">
    <property type="component" value="Chromosome"/>
</dbReference>
<proteinExistence type="predicted"/>
<gene>
    <name evidence="7" type="ORF">UM93_05175</name>
</gene>
<dbReference type="PANTHER" id="PTHR30055:SF146">
    <property type="entry name" value="HTH-TYPE TRANSCRIPTIONAL DUAL REGULATOR CECR"/>
    <property type="match status" value="1"/>
</dbReference>
<protein>
    <recommendedName>
        <fullName evidence="6">HTH tetR-type domain-containing protein</fullName>
    </recommendedName>
</protein>
<dbReference type="SUPFAM" id="SSF46689">
    <property type="entry name" value="Homeodomain-like"/>
    <property type="match status" value="1"/>
</dbReference>
<dbReference type="InterPro" id="IPR039536">
    <property type="entry name" value="TetR_C_Proteobacteria"/>
</dbReference>
<evidence type="ECO:0000259" key="6">
    <source>
        <dbReference type="PROSITE" id="PS50977"/>
    </source>
</evidence>
<feature type="DNA-binding region" description="H-T-H motif" evidence="4">
    <location>
        <begin position="51"/>
        <end position="70"/>
    </location>
</feature>
<sequence length="232" mass="25817">MSTSDTRELLDSDDQGLPIFQPRDRSSASKRQTIARMALREFHRHGFSGASVDAIAEAAKVSKPTIYRHFDNKERLFLGVVAEALSAAYQELPVLAGSLPFRQVSEHQEMSALLERFLAAAAEAVLGEEIISLRRLVIGEAERFPQLAALWASINDEMINEPLMEAFWTLEQRGLLAIPDRSLAAQQLIALTIGAPQLVVTFHTETSTARAAERYLSSGILLFLSYYTKELR</sequence>
<dbReference type="PROSITE" id="PS50977">
    <property type="entry name" value="HTH_TETR_2"/>
    <property type="match status" value="1"/>
</dbReference>
<name>A0A0D4BXA2_9MICC</name>
<feature type="domain" description="HTH tetR-type" evidence="6">
    <location>
        <begin position="28"/>
        <end position="88"/>
    </location>
</feature>
<dbReference type="STRING" id="1618207.UM93_05175"/>
<dbReference type="PATRIC" id="fig|1618207.4.peg.1053"/>
<dbReference type="Pfam" id="PF00440">
    <property type="entry name" value="TetR_N"/>
    <property type="match status" value="1"/>
</dbReference>
<dbReference type="PANTHER" id="PTHR30055">
    <property type="entry name" value="HTH-TYPE TRANSCRIPTIONAL REGULATOR RUTR"/>
    <property type="match status" value="1"/>
</dbReference>
<reference evidence="7 8" key="1">
    <citation type="journal article" date="2015" name="Genome Announc.">
        <title>Complete Genome Sequencing of Protease-Producing Novel Arthrobacter sp. Strain IHBB 11108 Using PacBio Single-Molecule Real-Time Sequencing Technology.</title>
        <authorList>
            <person name="Kiran S."/>
            <person name="Swarnkar M.K."/>
            <person name="Pal M."/>
            <person name="Thakur R."/>
            <person name="Tewari R."/>
            <person name="Singh A.K."/>
            <person name="Gulati A."/>
        </authorList>
    </citation>
    <scope>NUCLEOTIDE SEQUENCE [LARGE SCALE GENOMIC DNA]</scope>
    <source>
        <strain evidence="7 8">IHBB 11108</strain>
    </source>
</reference>
<dbReference type="EMBL" id="CP011005">
    <property type="protein sequence ID" value="AJT41062.1"/>
    <property type="molecule type" value="Genomic_DNA"/>
</dbReference>
<dbReference type="GO" id="GO:0003700">
    <property type="term" value="F:DNA-binding transcription factor activity"/>
    <property type="evidence" value="ECO:0007669"/>
    <property type="project" value="TreeGrafter"/>
</dbReference>
<dbReference type="InterPro" id="IPR001647">
    <property type="entry name" value="HTH_TetR"/>
</dbReference>
<dbReference type="Gene3D" id="1.10.357.10">
    <property type="entry name" value="Tetracycline Repressor, domain 2"/>
    <property type="match status" value="1"/>
</dbReference>
<evidence type="ECO:0000256" key="2">
    <source>
        <dbReference type="ARBA" id="ARBA00023125"/>
    </source>
</evidence>
<dbReference type="HOGENOM" id="CLU_069356_27_0_11"/>
<dbReference type="InterPro" id="IPR009057">
    <property type="entry name" value="Homeodomain-like_sf"/>
</dbReference>
<accession>A0A0D4BXA2</accession>
<dbReference type="InterPro" id="IPR023772">
    <property type="entry name" value="DNA-bd_HTH_TetR-type_CS"/>
</dbReference>
<evidence type="ECO:0000313" key="8">
    <source>
        <dbReference type="Proteomes" id="UP000061839"/>
    </source>
</evidence>
<dbReference type="PROSITE" id="PS01081">
    <property type="entry name" value="HTH_TETR_1"/>
    <property type="match status" value="1"/>
</dbReference>
<feature type="compositionally biased region" description="Basic and acidic residues" evidence="5">
    <location>
        <begin position="1"/>
        <end position="10"/>
    </location>
</feature>
<dbReference type="Gene3D" id="1.10.10.60">
    <property type="entry name" value="Homeodomain-like"/>
    <property type="match status" value="1"/>
</dbReference>
<evidence type="ECO:0000256" key="5">
    <source>
        <dbReference type="SAM" id="MobiDB-lite"/>
    </source>
</evidence>
<dbReference type="KEGG" id="ari:UM93_05175"/>
<keyword evidence="2 4" id="KW-0238">DNA-binding</keyword>
<keyword evidence="3" id="KW-0804">Transcription</keyword>
<keyword evidence="8" id="KW-1185">Reference proteome</keyword>
<dbReference type="PRINTS" id="PR00455">
    <property type="entry name" value="HTHTETR"/>
</dbReference>
<dbReference type="GO" id="GO:0045892">
    <property type="term" value="P:negative regulation of DNA-templated transcription"/>
    <property type="evidence" value="ECO:0007669"/>
    <property type="project" value="UniProtKB-ARBA"/>
</dbReference>
<dbReference type="Pfam" id="PF14246">
    <property type="entry name" value="TetR_C_7"/>
    <property type="match status" value="1"/>
</dbReference>